<comment type="caution">
    <text evidence="2">The sequence shown here is derived from an EMBL/GenBank/DDBJ whole genome shotgun (WGS) entry which is preliminary data.</text>
</comment>
<dbReference type="SUPFAM" id="SSF55729">
    <property type="entry name" value="Acyl-CoA N-acyltransferases (Nat)"/>
    <property type="match status" value="1"/>
</dbReference>
<accession>A0A2G9XC28</accession>
<dbReference type="InterPro" id="IPR038740">
    <property type="entry name" value="BioF2-like_GNAT_dom"/>
</dbReference>
<dbReference type="InterPro" id="IPR016181">
    <property type="entry name" value="Acyl_CoA_acyltransferase"/>
</dbReference>
<dbReference type="EMBL" id="PCQY01000026">
    <property type="protein sequence ID" value="PIP04519.1"/>
    <property type="molecule type" value="Genomic_DNA"/>
</dbReference>
<evidence type="ECO:0000313" key="2">
    <source>
        <dbReference type="EMBL" id="PIP04519.1"/>
    </source>
</evidence>
<evidence type="ECO:0000259" key="1">
    <source>
        <dbReference type="Pfam" id="PF13480"/>
    </source>
</evidence>
<dbReference type="Gene3D" id="3.40.630.30">
    <property type="match status" value="1"/>
</dbReference>
<feature type="domain" description="BioF2-like acetyltransferase" evidence="1">
    <location>
        <begin position="126"/>
        <end position="261"/>
    </location>
</feature>
<sequence length="301" mass="35221">MVFIKAEIQNLDFLLMHLKQSKNWGNYLETLGWESSYIPQAVRIKPLLFWSVIKIQRPEELSEDFFRKVDILAKEHKALFVKIEPDVGEDKELFSAFKYKKSREILSFSKTEIVDLAGSLGAVLKNCSKDTRQRIKKLNGACYVEISELTSYQKLKDFYGLFCETARHKKFWAPSFSETNNKAKAFGKNGFLAVAYQNEKPAAAAFVLCEGDTAYYEHAAHSPKVLGDYPYIVLWNAIKECKRRKMSFFDLCGVYDERFKRATKKWKKFSVFKRKWGGEEKSYPFSYVKNYSPFWFPFFLL</sequence>
<protein>
    <recommendedName>
        <fullName evidence="1">BioF2-like acetyltransferase domain-containing protein</fullName>
    </recommendedName>
</protein>
<dbReference type="PANTHER" id="PTHR36174:SF1">
    <property type="entry name" value="LIPID II:GLYCINE GLYCYLTRANSFERASE"/>
    <property type="match status" value="1"/>
</dbReference>
<gene>
    <name evidence="2" type="ORF">COX53_02025</name>
</gene>
<dbReference type="PANTHER" id="PTHR36174">
    <property type="entry name" value="LIPID II:GLYCINE GLYCYLTRANSFERASE"/>
    <property type="match status" value="1"/>
</dbReference>
<organism evidence="2 3">
    <name type="scientific">candidate division WWE3 bacterium CG23_combo_of_CG06-09_8_20_14_all_40_14</name>
    <dbReference type="NCBI Taxonomy" id="1975095"/>
    <lineage>
        <taxon>Bacteria</taxon>
        <taxon>Katanobacteria</taxon>
    </lineage>
</organism>
<dbReference type="AlphaFoldDB" id="A0A2G9XC28"/>
<proteinExistence type="predicted"/>
<evidence type="ECO:0000313" key="3">
    <source>
        <dbReference type="Proteomes" id="UP000231388"/>
    </source>
</evidence>
<dbReference type="Proteomes" id="UP000231388">
    <property type="component" value="Unassembled WGS sequence"/>
</dbReference>
<dbReference type="InterPro" id="IPR050644">
    <property type="entry name" value="PG_Glycine_Bridge_Synth"/>
</dbReference>
<reference evidence="2 3" key="1">
    <citation type="submission" date="2017-09" db="EMBL/GenBank/DDBJ databases">
        <title>Depth-based differentiation of microbial function through sediment-hosted aquifers and enrichment of novel symbionts in the deep terrestrial subsurface.</title>
        <authorList>
            <person name="Probst A.J."/>
            <person name="Ladd B."/>
            <person name="Jarett J.K."/>
            <person name="Geller-Mcgrath D.E."/>
            <person name="Sieber C.M."/>
            <person name="Emerson J.B."/>
            <person name="Anantharaman K."/>
            <person name="Thomas B.C."/>
            <person name="Malmstrom R."/>
            <person name="Stieglmeier M."/>
            <person name="Klingl A."/>
            <person name="Woyke T."/>
            <person name="Ryan C.M."/>
            <person name="Banfield J.F."/>
        </authorList>
    </citation>
    <scope>NUCLEOTIDE SEQUENCE [LARGE SCALE GENOMIC DNA]</scope>
    <source>
        <strain evidence="2">CG23_combo_of_CG06-09_8_20_14_all_40_14</strain>
    </source>
</reference>
<dbReference type="Pfam" id="PF13480">
    <property type="entry name" value="Acetyltransf_6"/>
    <property type="match status" value="1"/>
</dbReference>
<name>A0A2G9XC28_UNCKA</name>